<dbReference type="PANTHER" id="PTHR43027:SF1">
    <property type="entry name" value="DOXORUBICIN RESISTANCE ABC TRANSPORTER PERMEASE PROTEIN DRRC-RELATED"/>
    <property type="match status" value="1"/>
</dbReference>
<dbReference type="GO" id="GO:0140359">
    <property type="term" value="F:ABC-type transporter activity"/>
    <property type="evidence" value="ECO:0007669"/>
    <property type="project" value="InterPro"/>
</dbReference>
<dbReference type="InterPro" id="IPR013525">
    <property type="entry name" value="ABC2_TM"/>
</dbReference>
<dbReference type="AlphaFoldDB" id="A0A6N3FV58"/>
<dbReference type="EMBL" id="CACRTO010000042">
    <property type="protein sequence ID" value="VYU55736.1"/>
    <property type="molecule type" value="Genomic_DNA"/>
</dbReference>
<feature type="transmembrane region" description="Helical" evidence="5">
    <location>
        <begin position="181"/>
        <end position="202"/>
    </location>
</feature>
<feature type="domain" description="ABC-2 type transporter transmembrane" evidence="6">
    <location>
        <begin position="20"/>
        <end position="363"/>
    </location>
</feature>
<gene>
    <name evidence="7" type="ORF">CTLFYP3_02850</name>
</gene>
<proteinExistence type="predicted"/>
<evidence type="ECO:0000256" key="2">
    <source>
        <dbReference type="ARBA" id="ARBA00022692"/>
    </source>
</evidence>
<accession>A0A6N3FV58</accession>
<evidence type="ECO:0000256" key="4">
    <source>
        <dbReference type="ARBA" id="ARBA00023136"/>
    </source>
</evidence>
<sequence>MKILTIVKYRLLQSIRDVQSLITMLLIPIFLILILGNALKNNEDFTARTVDKVNLLYVDNDSTKGAESFESFITLDELSDIIQVEKINDVEEGKALVENRKYDALIVYDENITGNLELIGSEYNQLGVSIVKGIVETYTSSANAMEALAKIQSKNFTIDQNNNFQDEAVSISGKKPSAIDYYAITMLVMIIMYGSIYANFAIDKSYYGTVSTRFRATPLKLGEIFIGEAVGVVITIMVQVLILLLISNLAFGVNFGSSLPTILLSAFSLSVLSTMLGIFVVMVTKKGLIGLALLNVIVPIFTFLSGGFIKVNFSGVVGFLAKLTPNYLASNAMFKSIYGGATSEVILSIVGLWIISALLFIGANIIGRSERI</sequence>
<evidence type="ECO:0000259" key="6">
    <source>
        <dbReference type="Pfam" id="PF12698"/>
    </source>
</evidence>
<protein>
    <submittedName>
        <fullName evidence="7">ABC-2 family transporter protein</fullName>
    </submittedName>
</protein>
<reference evidence="7" key="1">
    <citation type="submission" date="2019-11" db="EMBL/GenBank/DDBJ databases">
        <authorList>
            <person name="Feng L."/>
        </authorList>
    </citation>
    <scope>NUCLEOTIDE SEQUENCE</scope>
    <source>
        <strain evidence="7">CTertiumLFYP3</strain>
    </source>
</reference>
<dbReference type="InterPro" id="IPR052902">
    <property type="entry name" value="ABC-2_transporter"/>
</dbReference>
<feature type="transmembrane region" description="Helical" evidence="5">
    <location>
        <begin position="258"/>
        <end position="281"/>
    </location>
</feature>
<evidence type="ECO:0000256" key="1">
    <source>
        <dbReference type="ARBA" id="ARBA00004141"/>
    </source>
</evidence>
<name>A0A6N3FV58_9CLOT</name>
<dbReference type="Pfam" id="PF12698">
    <property type="entry name" value="ABC2_membrane_3"/>
    <property type="match status" value="1"/>
</dbReference>
<dbReference type="PANTHER" id="PTHR43027">
    <property type="entry name" value="DOXORUBICIN RESISTANCE ABC TRANSPORTER PERMEASE PROTEIN DRRC-RELATED"/>
    <property type="match status" value="1"/>
</dbReference>
<keyword evidence="3 5" id="KW-1133">Transmembrane helix</keyword>
<keyword evidence="2 5" id="KW-0812">Transmembrane</keyword>
<dbReference type="RefSeq" id="WP_156627295.1">
    <property type="nucleotide sequence ID" value="NZ_CACRTO010000042.1"/>
</dbReference>
<evidence type="ECO:0000256" key="3">
    <source>
        <dbReference type="ARBA" id="ARBA00022989"/>
    </source>
</evidence>
<feature type="transmembrane region" description="Helical" evidence="5">
    <location>
        <begin position="345"/>
        <end position="366"/>
    </location>
</feature>
<feature type="transmembrane region" description="Helical" evidence="5">
    <location>
        <begin position="223"/>
        <end position="246"/>
    </location>
</feature>
<feature type="transmembrane region" description="Helical" evidence="5">
    <location>
        <begin position="21"/>
        <end position="39"/>
    </location>
</feature>
<dbReference type="GO" id="GO:0016020">
    <property type="term" value="C:membrane"/>
    <property type="evidence" value="ECO:0007669"/>
    <property type="project" value="UniProtKB-SubCell"/>
</dbReference>
<keyword evidence="4 5" id="KW-0472">Membrane</keyword>
<feature type="transmembrane region" description="Helical" evidence="5">
    <location>
        <begin position="288"/>
        <end position="309"/>
    </location>
</feature>
<evidence type="ECO:0000313" key="7">
    <source>
        <dbReference type="EMBL" id="VYU55736.1"/>
    </source>
</evidence>
<evidence type="ECO:0000256" key="5">
    <source>
        <dbReference type="SAM" id="Phobius"/>
    </source>
</evidence>
<comment type="subcellular location">
    <subcellularLocation>
        <location evidence="1">Membrane</location>
        <topology evidence="1">Multi-pass membrane protein</topology>
    </subcellularLocation>
</comment>
<organism evidence="7">
    <name type="scientific">Clostridium tertium</name>
    <dbReference type="NCBI Taxonomy" id="1559"/>
    <lineage>
        <taxon>Bacteria</taxon>
        <taxon>Bacillati</taxon>
        <taxon>Bacillota</taxon>
        <taxon>Clostridia</taxon>
        <taxon>Eubacteriales</taxon>
        <taxon>Clostridiaceae</taxon>
        <taxon>Clostridium</taxon>
    </lineage>
</organism>